<organism evidence="1 2">
    <name type="scientific">Naganishia cerealis</name>
    <dbReference type="NCBI Taxonomy" id="610337"/>
    <lineage>
        <taxon>Eukaryota</taxon>
        <taxon>Fungi</taxon>
        <taxon>Dikarya</taxon>
        <taxon>Basidiomycota</taxon>
        <taxon>Agaricomycotina</taxon>
        <taxon>Tremellomycetes</taxon>
        <taxon>Filobasidiales</taxon>
        <taxon>Filobasidiaceae</taxon>
        <taxon>Naganishia</taxon>
    </lineage>
</organism>
<keyword evidence="2" id="KW-1185">Reference proteome</keyword>
<evidence type="ECO:0000313" key="2">
    <source>
        <dbReference type="Proteomes" id="UP001241377"/>
    </source>
</evidence>
<reference evidence="1" key="1">
    <citation type="submission" date="2023-04" db="EMBL/GenBank/DDBJ databases">
        <title>Draft Genome sequencing of Naganishia species isolated from polar environments using Oxford Nanopore Technology.</title>
        <authorList>
            <person name="Leo P."/>
            <person name="Venkateswaran K."/>
        </authorList>
    </citation>
    <scope>NUCLEOTIDE SEQUENCE</scope>
    <source>
        <strain evidence="1">MNA-CCFEE 5261</strain>
    </source>
</reference>
<dbReference type="EMBL" id="JASBWR010000070">
    <property type="protein sequence ID" value="KAJ9099430.1"/>
    <property type="molecule type" value="Genomic_DNA"/>
</dbReference>
<proteinExistence type="predicted"/>
<comment type="caution">
    <text evidence="1">The sequence shown here is derived from an EMBL/GenBank/DDBJ whole genome shotgun (WGS) entry which is preliminary data.</text>
</comment>
<sequence>MTNEEKPEPEVAEVSSVSDVSSIDMKGLDAGDSILHQKIKLINDAIDEIGFTPYHLKIFCLSGMGYATDSQLMYVESSVRTFVNYQFGYTYPVSNQCLYLGMILGAFFWGFGADLIGRKLAFNLSLLLSAVLTILAGAMGSFATYNLFVLLSCFAAGGNLVLDACVFLEFLPKKNQWLLTFYAFFWGIGQTLAVLFAWAFLPKYSCESADYCPSHINKGWRYTYYVNGAFVLVMALLRIFVVRLKETPKFSVSNNRDAEAIDVLQYIAKKYNRSCSLTLEELQSCGEVTANQDFRSKADLLNTFKYSWKHIKILFNNKATTKSTILLMISWALLGIAYPLYSAFLPQYLASRGDNISAPDTYGVYRDNVISNLCSCFGPMIAGLMLYYMPWIGRKGVMVFGGLSTMALLFGYTQVTNRAGNVGLSSAVYITLYIYYGCIYAYTPEVMPSAARATGNAICIGLTRISGVIVPTIAYFAGVTTAIPIWICGAVVGIIGCIALLFPYEPSKMRVV</sequence>
<name>A0ACC2VJ38_9TREE</name>
<protein>
    <submittedName>
        <fullName evidence="1">Uncharacterized protein</fullName>
    </submittedName>
</protein>
<accession>A0ACC2VJ38</accession>
<evidence type="ECO:0000313" key="1">
    <source>
        <dbReference type="EMBL" id="KAJ9099430.1"/>
    </source>
</evidence>
<gene>
    <name evidence="1" type="ORF">QFC19_006042</name>
</gene>
<dbReference type="Proteomes" id="UP001241377">
    <property type="component" value="Unassembled WGS sequence"/>
</dbReference>